<dbReference type="Proteomes" id="UP000217005">
    <property type="component" value="Unassembled WGS sequence"/>
</dbReference>
<sequence>MNDLDLPNSRPNVGPSDSSDSASDLPPGESGTDSDSQGTGERESVRPFDPELDGADVDTDEIVDEAEAGISHARPDPVRNGRPD</sequence>
<keyword evidence="4" id="KW-1185">Reference proteome</keyword>
<feature type="region of interest" description="Disordered" evidence="1">
    <location>
        <begin position="1"/>
        <end position="84"/>
    </location>
</feature>
<dbReference type="EMBL" id="NEVL01000003">
    <property type="protein sequence ID" value="OZI35258.1"/>
    <property type="molecule type" value="Genomic_DNA"/>
</dbReference>
<evidence type="ECO:0000313" key="4">
    <source>
        <dbReference type="Proteomes" id="UP000216354"/>
    </source>
</evidence>
<protein>
    <recommendedName>
        <fullName evidence="6">MatE family transporter</fullName>
    </recommendedName>
</protein>
<organism evidence="2 5">
    <name type="scientific">Bordetella genomosp. 1</name>
    <dbReference type="NCBI Taxonomy" id="1395607"/>
    <lineage>
        <taxon>Bacteria</taxon>
        <taxon>Pseudomonadati</taxon>
        <taxon>Pseudomonadota</taxon>
        <taxon>Betaproteobacteria</taxon>
        <taxon>Burkholderiales</taxon>
        <taxon>Alcaligenaceae</taxon>
        <taxon>Bordetella</taxon>
    </lineage>
</organism>
<reference evidence="3 4" key="2">
    <citation type="submission" date="2017-05" db="EMBL/GenBank/DDBJ databases">
        <title>Complete and WGS of Bordetella genogroups.</title>
        <authorList>
            <person name="Spilker T."/>
            <person name="Lipuma J."/>
        </authorList>
    </citation>
    <scope>NUCLEOTIDE SEQUENCE [LARGE SCALE GENOMIC DNA]</scope>
    <source>
        <strain evidence="3 4">AU9795</strain>
    </source>
</reference>
<evidence type="ECO:0000256" key="1">
    <source>
        <dbReference type="SAM" id="MobiDB-lite"/>
    </source>
</evidence>
<dbReference type="RefSeq" id="WP_094826068.1">
    <property type="nucleotide sequence ID" value="NZ_NEVL01000003.1"/>
</dbReference>
<feature type="compositionally biased region" description="Acidic residues" evidence="1">
    <location>
        <begin position="50"/>
        <end position="67"/>
    </location>
</feature>
<evidence type="ECO:0000313" key="2">
    <source>
        <dbReference type="EMBL" id="OZI35258.1"/>
    </source>
</evidence>
<dbReference type="OrthoDB" id="8637338at2"/>
<feature type="compositionally biased region" description="Basic and acidic residues" evidence="1">
    <location>
        <begin position="40"/>
        <end position="49"/>
    </location>
</feature>
<reference evidence="2 5" key="1">
    <citation type="submission" date="2017-05" db="EMBL/GenBank/DDBJ databases">
        <title>Complete and WGS of Bordetella genogroups.</title>
        <authorList>
            <person name="Spilker T."/>
            <person name="LiPuma J."/>
        </authorList>
    </citation>
    <scope>NUCLEOTIDE SEQUENCE [LARGE SCALE GENOMIC DNA]</scope>
    <source>
        <strain evidence="2 5">AU17610</strain>
    </source>
</reference>
<comment type="caution">
    <text evidence="2">The sequence shown here is derived from an EMBL/GenBank/DDBJ whole genome shotgun (WGS) entry which is preliminary data.</text>
</comment>
<feature type="compositionally biased region" description="Basic and acidic residues" evidence="1">
    <location>
        <begin position="73"/>
        <end position="84"/>
    </location>
</feature>
<dbReference type="Proteomes" id="UP000216354">
    <property type="component" value="Unassembled WGS sequence"/>
</dbReference>
<evidence type="ECO:0000313" key="5">
    <source>
        <dbReference type="Proteomes" id="UP000217005"/>
    </source>
</evidence>
<accession>A0A261SCX1</accession>
<dbReference type="EMBL" id="NEVR01000003">
    <property type="protein sequence ID" value="OZI63801.1"/>
    <property type="molecule type" value="Genomic_DNA"/>
</dbReference>
<evidence type="ECO:0008006" key="6">
    <source>
        <dbReference type="Google" id="ProtNLM"/>
    </source>
</evidence>
<name>A0A261SCX1_9BORD</name>
<proteinExistence type="predicted"/>
<gene>
    <name evidence="3" type="ORF">CAL27_14435</name>
    <name evidence="2" type="ORF">CEG14_09130</name>
</gene>
<evidence type="ECO:0000313" key="3">
    <source>
        <dbReference type="EMBL" id="OZI63801.1"/>
    </source>
</evidence>
<dbReference type="AlphaFoldDB" id="A0A261SCX1"/>